<keyword evidence="3" id="KW-0255">Endonuclease</keyword>
<dbReference type="Pfam" id="PF08340">
    <property type="entry name" value="YicC-like_C"/>
    <property type="match status" value="1"/>
</dbReference>
<dbReference type="OrthoDB" id="9771229at2"/>
<dbReference type="InterPro" id="IPR013527">
    <property type="entry name" value="YicC-like_N"/>
</dbReference>
<accession>A0A345UNY2</accession>
<dbReference type="InterPro" id="IPR013551">
    <property type="entry name" value="YicC-like_C"/>
</dbReference>
<evidence type="ECO:0000256" key="2">
    <source>
        <dbReference type="ARBA" id="ARBA00022722"/>
    </source>
</evidence>
<keyword evidence="4" id="KW-0378">Hydrolase</keyword>
<name>A0A345UNY2_9BACT</name>
<dbReference type="Proteomes" id="UP000254808">
    <property type="component" value="Chromosome"/>
</dbReference>
<organism evidence="8 9">
    <name type="scientific">Cyclonatronum proteinivorum</name>
    <dbReference type="NCBI Taxonomy" id="1457365"/>
    <lineage>
        <taxon>Bacteria</taxon>
        <taxon>Pseudomonadati</taxon>
        <taxon>Balneolota</taxon>
        <taxon>Balneolia</taxon>
        <taxon>Balneolales</taxon>
        <taxon>Cyclonatronaceae</taxon>
        <taxon>Cyclonatronum</taxon>
    </lineage>
</organism>
<sequence>MAESMTGFGRAQAQAEGYSVETEIRSVNNRYCDVSIKLPGDFQHLEPALRSNLQQRFERGKITVSVKLEQTSAQKPKVVINESLAAAYFEALSNLGSKLGIAHKPTYTDLMGFSDIFTREGLTEAEEKLITGIIEKSVDEAAGRTCTMRRDEGAALAKDLLERLRQIQLVTDDILHISEGRSSEARTKLHERIATLLGDDKYDKERLELEIALLADKLDITEEIVRLRSHITFFKEALEGQQSSGRKLNFLMQEMLREVNTIGSKSYSAEIAHKVVDVKEILETIREQIQNLV</sequence>
<proteinExistence type="inferred from homology"/>
<evidence type="ECO:0000259" key="7">
    <source>
        <dbReference type="Pfam" id="PF08340"/>
    </source>
</evidence>
<keyword evidence="9" id="KW-1185">Reference proteome</keyword>
<dbReference type="PANTHER" id="PTHR30636">
    <property type="entry name" value="UPF0701 PROTEIN YICC"/>
    <property type="match status" value="1"/>
</dbReference>
<evidence type="ECO:0000256" key="3">
    <source>
        <dbReference type="ARBA" id="ARBA00022759"/>
    </source>
</evidence>
<keyword evidence="2" id="KW-0540">Nuclease</keyword>
<evidence type="ECO:0000256" key="1">
    <source>
        <dbReference type="ARBA" id="ARBA00001968"/>
    </source>
</evidence>
<dbReference type="KEGG" id="cprv:CYPRO_2947"/>
<dbReference type="AlphaFoldDB" id="A0A345UNY2"/>
<comment type="cofactor">
    <cofactor evidence="1">
        <name>a divalent metal cation</name>
        <dbReference type="ChEBI" id="CHEBI:60240"/>
    </cofactor>
</comment>
<evidence type="ECO:0000259" key="6">
    <source>
        <dbReference type="Pfam" id="PF03755"/>
    </source>
</evidence>
<comment type="similarity">
    <text evidence="5">Belongs to the YicC/YloC family.</text>
</comment>
<dbReference type="Pfam" id="PF03755">
    <property type="entry name" value="YicC-like_N"/>
    <property type="match status" value="1"/>
</dbReference>
<evidence type="ECO:0000313" key="9">
    <source>
        <dbReference type="Proteomes" id="UP000254808"/>
    </source>
</evidence>
<dbReference type="NCBIfam" id="TIGR00255">
    <property type="entry name" value="YicC/YloC family endoribonuclease"/>
    <property type="match status" value="1"/>
</dbReference>
<reference evidence="8 9" key="1">
    <citation type="submission" date="2018-03" db="EMBL/GenBank/DDBJ databases">
        <title>Phenotypic and genomic properties of Cyclonatronum proteinivorum gen. nov., sp. nov., a haloalkaliphilic bacteroidete from soda lakes possessing Na+-translocating rhodopsin.</title>
        <authorList>
            <person name="Toshchakov S.V."/>
            <person name="Korzhenkov A."/>
            <person name="Samarov N.I."/>
            <person name="Kublanov I.V."/>
            <person name="Muntyan M.S."/>
            <person name="Sorokin D.Y."/>
        </authorList>
    </citation>
    <scope>NUCLEOTIDE SEQUENCE [LARGE SCALE GENOMIC DNA]</scope>
    <source>
        <strain evidence="8 9">Omega</strain>
    </source>
</reference>
<dbReference type="GO" id="GO:0016787">
    <property type="term" value="F:hydrolase activity"/>
    <property type="evidence" value="ECO:0007669"/>
    <property type="project" value="UniProtKB-KW"/>
</dbReference>
<dbReference type="GO" id="GO:0004521">
    <property type="term" value="F:RNA endonuclease activity"/>
    <property type="evidence" value="ECO:0007669"/>
    <property type="project" value="InterPro"/>
</dbReference>
<dbReference type="PANTHER" id="PTHR30636:SF3">
    <property type="entry name" value="UPF0701 PROTEIN YICC"/>
    <property type="match status" value="1"/>
</dbReference>
<evidence type="ECO:0000256" key="4">
    <source>
        <dbReference type="ARBA" id="ARBA00022801"/>
    </source>
</evidence>
<feature type="domain" description="Endoribonuclease YicC-like C-terminal" evidence="7">
    <location>
        <begin position="179"/>
        <end position="292"/>
    </location>
</feature>
<dbReference type="RefSeq" id="WP_114985305.1">
    <property type="nucleotide sequence ID" value="NZ_CP027806.1"/>
</dbReference>
<dbReference type="EMBL" id="CP027806">
    <property type="protein sequence ID" value="AXJ02184.1"/>
    <property type="molecule type" value="Genomic_DNA"/>
</dbReference>
<protein>
    <submittedName>
        <fullName evidence="8">TIGR00255 family protein</fullName>
    </submittedName>
</protein>
<evidence type="ECO:0000313" key="8">
    <source>
        <dbReference type="EMBL" id="AXJ02184.1"/>
    </source>
</evidence>
<evidence type="ECO:0000256" key="5">
    <source>
        <dbReference type="ARBA" id="ARBA00035648"/>
    </source>
</evidence>
<dbReference type="InterPro" id="IPR005229">
    <property type="entry name" value="YicC/YloC-like"/>
</dbReference>
<gene>
    <name evidence="8" type="ORF">CYPRO_2947</name>
</gene>
<feature type="domain" description="Endoribonuclease YicC-like N-terminal" evidence="6">
    <location>
        <begin position="3"/>
        <end position="157"/>
    </location>
</feature>